<dbReference type="STRING" id="436010.A0A167TL79"/>
<gene>
    <name evidence="2" type="ORF">FIBSPDRAFT_769535</name>
</gene>
<dbReference type="OrthoDB" id="3249394at2759"/>
<protein>
    <recommendedName>
        <fullName evidence="1">Integrase zinc-binding domain-containing protein</fullName>
    </recommendedName>
</protein>
<organism evidence="2 3">
    <name type="scientific">Athelia psychrophila</name>
    <dbReference type="NCBI Taxonomy" id="1759441"/>
    <lineage>
        <taxon>Eukaryota</taxon>
        <taxon>Fungi</taxon>
        <taxon>Dikarya</taxon>
        <taxon>Basidiomycota</taxon>
        <taxon>Agaricomycotina</taxon>
        <taxon>Agaricomycetes</taxon>
        <taxon>Agaricomycetidae</taxon>
        <taxon>Atheliales</taxon>
        <taxon>Atheliaceae</taxon>
        <taxon>Athelia</taxon>
    </lineage>
</organism>
<dbReference type="Pfam" id="PF17921">
    <property type="entry name" value="Integrase_H2C2"/>
    <property type="match status" value="1"/>
</dbReference>
<name>A0A167TL79_9AGAM</name>
<accession>A0A167TL79</accession>
<dbReference type="AlphaFoldDB" id="A0A167TL79"/>
<dbReference type="Gene3D" id="1.10.340.70">
    <property type="match status" value="1"/>
</dbReference>
<dbReference type="Proteomes" id="UP000076532">
    <property type="component" value="Unassembled WGS sequence"/>
</dbReference>
<dbReference type="InterPro" id="IPR041588">
    <property type="entry name" value="Integrase_H2C2"/>
</dbReference>
<evidence type="ECO:0000313" key="2">
    <source>
        <dbReference type="EMBL" id="KZP03054.1"/>
    </source>
</evidence>
<dbReference type="EMBL" id="KV418183">
    <property type="protein sequence ID" value="KZP03054.1"/>
    <property type="molecule type" value="Genomic_DNA"/>
</dbReference>
<sequence>MDLLSRPGETTVATELLTESPITLPDVIASGDPSIDIHRQLIGRYIEDPLFKIVLDKPSEYKNFEVSNGLVLLKENELRFLCIPDIKIGDRRLREILISHAHSILAHLGPRKTITYLRENVWWK</sequence>
<proteinExistence type="predicted"/>
<keyword evidence="3" id="KW-1185">Reference proteome</keyword>
<feature type="domain" description="Integrase zinc-binding" evidence="1">
    <location>
        <begin position="91"/>
        <end position="124"/>
    </location>
</feature>
<reference evidence="2 3" key="1">
    <citation type="journal article" date="2016" name="Mol. Biol. Evol.">
        <title>Comparative Genomics of Early-Diverging Mushroom-Forming Fungi Provides Insights into the Origins of Lignocellulose Decay Capabilities.</title>
        <authorList>
            <person name="Nagy L.G."/>
            <person name="Riley R."/>
            <person name="Tritt A."/>
            <person name="Adam C."/>
            <person name="Daum C."/>
            <person name="Floudas D."/>
            <person name="Sun H."/>
            <person name="Yadav J.S."/>
            <person name="Pangilinan J."/>
            <person name="Larsson K.H."/>
            <person name="Matsuura K."/>
            <person name="Barry K."/>
            <person name="Labutti K."/>
            <person name="Kuo R."/>
            <person name="Ohm R.A."/>
            <person name="Bhattacharya S.S."/>
            <person name="Shirouzu T."/>
            <person name="Yoshinaga Y."/>
            <person name="Martin F.M."/>
            <person name="Grigoriev I.V."/>
            <person name="Hibbett D.S."/>
        </authorList>
    </citation>
    <scope>NUCLEOTIDE SEQUENCE [LARGE SCALE GENOMIC DNA]</scope>
    <source>
        <strain evidence="2 3">CBS 109695</strain>
    </source>
</reference>
<evidence type="ECO:0000259" key="1">
    <source>
        <dbReference type="Pfam" id="PF17921"/>
    </source>
</evidence>
<evidence type="ECO:0000313" key="3">
    <source>
        <dbReference type="Proteomes" id="UP000076532"/>
    </source>
</evidence>
<feature type="non-terminal residue" evidence="2">
    <location>
        <position position="124"/>
    </location>
</feature>